<name>A0ABR1TVI1_9PEZI</name>
<feature type="compositionally biased region" description="Basic residues" evidence="1">
    <location>
        <begin position="82"/>
        <end position="94"/>
    </location>
</feature>
<feature type="compositionally biased region" description="Pro residues" evidence="1">
    <location>
        <begin position="638"/>
        <end position="655"/>
    </location>
</feature>
<proteinExistence type="predicted"/>
<feature type="compositionally biased region" description="Basic and acidic residues" evidence="1">
    <location>
        <begin position="130"/>
        <end position="139"/>
    </location>
</feature>
<feature type="compositionally biased region" description="Basic residues" evidence="1">
    <location>
        <begin position="585"/>
        <end position="606"/>
    </location>
</feature>
<feature type="region of interest" description="Disordered" evidence="1">
    <location>
        <begin position="407"/>
        <end position="510"/>
    </location>
</feature>
<gene>
    <name evidence="2" type="ORF">PG994_012396</name>
</gene>
<accession>A0ABR1TVI1</accession>
<dbReference type="EMBL" id="JAQQWL010000011">
    <property type="protein sequence ID" value="KAK8050666.1"/>
    <property type="molecule type" value="Genomic_DNA"/>
</dbReference>
<organism evidence="2 3">
    <name type="scientific">Apiospora phragmitis</name>
    <dbReference type="NCBI Taxonomy" id="2905665"/>
    <lineage>
        <taxon>Eukaryota</taxon>
        <taxon>Fungi</taxon>
        <taxon>Dikarya</taxon>
        <taxon>Ascomycota</taxon>
        <taxon>Pezizomycotina</taxon>
        <taxon>Sordariomycetes</taxon>
        <taxon>Xylariomycetidae</taxon>
        <taxon>Amphisphaeriales</taxon>
        <taxon>Apiosporaceae</taxon>
        <taxon>Apiospora</taxon>
    </lineage>
</organism>
<feature type="region of interest" description="Disordered" evidence="1">
    <location>
        <begin position="279"/>
        <end position="317"/>
    </location>
</feature>
<sequence length="758" mass="85487">MEGTSLEKLDLCRHIRRHRSNSKGSPHRRPRVNLPRSSDFSHSHPHRAAVEVARNPLSEELTKLRPKHDGVDHSRCGFRVCRRSHRRQVSKSRKRPVENEKRHSFKQVSNFLENALEHPYWGTLSPPEDSPSKARPADDPRKRIVVSPAEMPNNNESFSENHREKNRQKRFGISDPATWAAIHRALAQQRRLSSLTLSDQFDSEVLHSPSIPSRTSSQRKALRHFTRELEKYAKAAGAAGKLPVITPTESESKPSVHTIKPLLPYRTEFQAAGLAVTSEEQRGKLPAEARAKSSGLNLRKGSKRRNSLSLPAELDGQDDDRCTSSIYSGDTYIRFTPEDGVSTAMLELMREKEQSVQRRPLPWLRKTEAAGNPVSPVPNSASRTKVILNGKVHINIENLEKTTIPDSNQLSRQHLPTDHDVTRLPLIKKVSPTPPQDLQKYGDRHDSRLIPDKLERPDTQNKPAKGLGKRPPGLKREDALASIPRVGAEDDPSGKRMPKLHNSQTPAKEEHINLPFQAFRRLVAHPQKNSPAPELPRTWRHVVSTTSSLERALDAVSGNTGKRENEKHRLEPCSEQPNFAEHSTNRPRNRPAGRVLVSKRRQKHHPPLAIRNAESDRDPQAMAAQPSSKHSPVELAGQPPPKVTSPRKPNAPPPEDVQFQSRITPEPTKSAVEKALSDLDVFFNYDDSDIKDRDVLRGLQIAVHAAADEMFDAKIRQKTGLRIRRFLADLNSVNALDNDKITEEQPAREKRAEERRLT</sequence>
<dbReference type="Proteomes" id="UP001480595">
    <property type="component" value="Unassembled WGS sequence"/>
</dbReference>
<feature type="region of interest" description="Disordered" evidence="1">
    <location>
        <begin position="550"/>
        <end position="669"/>
    </location>
</feature>
<evidence type="ECO:0000256" key="1">
    <source>
        <dbReference type="SAM" id="MobiDB-lite"/>
    </source>
</evidence>
<feature type="region of interest" description="Disordered" evidence="1">
    <location>
        <begin position="82"/>
        <end position="105"/>
    </location>
</feature>
<feature type="region of interest" description="Disordered" evidence="1">
    <location>
        <begin position="144"/>
        <end position="167"/>
    </location>
</feature>
<feature type="region of interest" description="Disordered" evidence="1">
    <location>
        <begin position="120"/>
        <end position="139"/>
    </location>
</feature>
<feature type="non-terminal residue" evidence="2">
    <location>
        <position position="758"/>
    </location>
</feature>
<comment type="caution">
    <text evidence="2">The sequence shown here is derived from an EMBL/GenBank/DDBJ whole genome shotgun (WGS) entry which is preliminary data.</text>
</comment>
<keyword evidence="3" id="KW-1185">Reference proteome</keyword>
<feature type="region of interest" description="Disordered" evidence="1">
    <location>
        <begin position="739"/>
        <end position="758"/>
    </location>
</feature>
<feature type="region of interest" description="Disordered" evidence="1">
    <location>
        <begin position="16"/>
        <end position="46"/>
    </location>
</feature>
<reference evidence="2 3" key="1">
    <citation type="submission" date="2023-01" db="EMBL/GenBank/DDBJ databases">
        <title>Analysis of 21 Apiospora genomes using comparative genomics revels a genus with tremendous synthesis potential of carbohydrate active enzymes and secondary metabolites.</title>
        <authorList>
            <person name="Sorensen T."/>
        </authorList>
    </citation>
    <scope>NUCLEOTIDE SEQUENCE [LARGE SCALE GENOMIC DNA]</scope>
    <source>
        <strain evidence="2 3">CBS 135458</strain>
    </source>
</reference>
<evidence type="ECO:0000313" key="3">
    <source>
        <dbReference type="Proteomes" id="UP001480595"/>
    </source>
</evidence>
<feature type="compositionally biased region" description="Basic and acidic residues" evidence="1">
    <location>
        <begin position="440"/>
        <end position="459"/>
    </location>
</feature>
<evidence type="ECO:0000313" key="2">
    <source>
        <dbReference type="EMBL" id="KAK8050666.1"/>
    </source>
</evidence>
<feature type="compositionally biased region" description="Basic and acidic residues" evidence="1">
    <location>
        <begin position="279"/>
        <end position="291"/>
    </location>
</feature>
<dbReference type="RefSeq" id="XP_066712915.1">
    <property type="nucleotide sequence ID" value="XM_066863805.1"/>
</dbReference>
<dbReference type="GeneID" id="92096868"/>
<protein>
    <submittedName>
        <fullName evidence="2">Uncharacterized protein</fullName>
    </submittedName>
</protein>
<feature type="compositionally biased region" description="Basic and acidic residues" evidence="1">
    <location>
        <begin position="561"/>
        <end position="572"/>
    </location>
</feature>
<feature type="compositionally biased region" description="Basic residues" evidence="1">
    <location>
        <begin position="16"/>
        <end position="31"/>
    </location>
</feature>